<evidence type="ECO:0000256" key="25">
    <source>
        <dbReference type="SAM" id="MobiDB-lite"/>
    </source>
</evidence>
<dbReference type="SUPFAM" id="SSF103657">
    <property type="entry name" value="BAR/IMD domain-like"/>
    <property type="match status" value="1"/>
</dbReference>
<evidence type="ECO:0000256" key="7">
    <source>
        <dbReference type="ARBA" id="ARBA00004599"/>
    </source>
</evidence>
<feature type="compositionally biased region" description="Polar residues" evidence="25">
    <location>
        <begin position="394"/>
        <end position="427"/>
    </location>
</feature>
<feature type="domain" description="F-BAR" evidence="27">
    <location>
        <begin position="78"/>
        <end position="349"/>
    </location>
</feature>
<evidence type="ECO:0000256" key="6">
    <source>
        <dbReference type="ARBA" id="ARBA00004565"/>
    </source>
</evidence>
<dbReference type="PANTHER" id="PTHR23065">
    <property type="entry name" value="PROLINE-SERINE-THREONINE PHOSPHATASE INTERACTING PROTEIN 1"/>
    <property type="match status" value="1"/>
</dbReference>
<keyword evidence="19" id="KW-0206">Cytoskeleton</keyword>
<dbReference type="SMART" id="SM00055">
    <property type="entry name" value="FCH"/>
    <property type="match status" value="1"/>
</dbReference>
<feature type="domain" description="SH3" evidence="26">
    <location>
        <begin position="491"/>
        <end position="551"/>
    </location>
</feature>
<dbReference type="Proteomes" id="UP001178461">
    <property type="component" value="Chromosome 5"/>
</dbReference>
<dbReference type="GO" id="GO:0005769">
    <property type="term" value="C:early endosome"/>
    <property type="evidence" value="ECO:0007669"/>
    <property type="project" value="UniProtKB-SubCell"/>
</dbReference>
<evidence type="ECO:0000256" key="17">
    <source>
        <dbReference type="ARBA" id="ARBA00023121"/>
    </source>
</evidence>
<evidence type="ECO:0000256" key="12">
    <source>
        <dbReference type="ARBA" id="ARBA00022553"/>
    </source>
</evidence>
<dbReference type="FunFam" id="2.30.30.40:FF:000014">
    <property type="entry name" value="Kinase C and casein kinase substrate in neurons protein"/>
    <property type="match status" value="1"/>
</dbReference>
<evidence type="ECO:0000256" key="21">
    <source>
        <dbReference type="ARBA" id="ARBA00023329"/>
    </source>
</evidence>
<dbReference type="GO" id="GO:0016301">
    <property type="term" value="F:kinase activity"/>
    <property type="evidence" value="ECO:0007669"/>
    <property type="project" value="UniProtKB-KW"/>
</dbReference>
<dbReference type="GO" id="GO:0005543">
    <property type="term" value="F:phospholipid binding"/>
    <property type="evidence" value="ECO:0007669"/>
    <property type="project" value="TreeGrafter"/>
</dbReference>
<evidence type="ECO:0000256" key="2">
    <source>
        <dbReference type="ARBA" id="ARBA00004245"/>
    </source>
</evidence>
<evidence type="ECO:0000256" key="11">
    <source>
        <dbReference type="ARBA" id="ARBA00022490"/>
    </source>
</evidence>
<dbReference type="CDD" id="cd07679">
    <property type="entry name" value="F-BAR_PACSIN2"/>
    <property type="match status" value="1"/>
</dbReference>
<dbReference type="PROSITE" id="PS50002">
    <property type="entry name" value="SH3"/>
    <property type="match status" value="1"/>
</dbReference>
<protein>
    <submittedName>
        <fullName evidence="28">Kinase C and casein kinase substrate in neurons 2 isoform X1</fullName>
    </submittedName>
</protein>
<dbReference type="CDD" id="cd11998">
    <property type="entry name" value="SH3_PACSIN1-2"/>
    <property type="match status" value="1"/>
</dbReference>
<keyword evidence="21" id="KW-0968">Cytoplasmic vesicle</keyword>
<feature type="compositionally biased region" description="Polar residues" evidence="25">
    <location>
        <begin position="448"/>
        <end position="461"/>
    </location>
</feature>
<dbReference type="GO" id="GO:0070161">
    <property type="term" value="C:anchoring junction"/>
    <property type="evidence" value="ECO:0007669"/>
    <property type="project" value="UniProtKB-SubCell"/>
</dbReference>
<keyword evidence="17" id="KW-0446">Lipid-binding</keyword>
<organism evidence="28 29">
    <name type="scientific">Podarcis lilfordi</name>
    <name type="common">Lilford's wall lizard</name>
    <dbReference type="NCBI Taxonomy" id="74358"/>
    <lineage>
        <taxon>Eukaryota</taxon>
        <taxon>Metazoa</taxon>
        <taxon>Chordata</taxon>
        <taxon>Craniata</taxon>
        <taxon>Vertebrata</taxon>
        <taxon>Euteleostomi</taxon>
        <taxon>Lepidosauria</taxon>
        <taxon>Squamata</taxon>
        <taxon>Bifurcata</taxon>
        <taxon>Unidentata</taxon>
        <taxon>Episquamata</taxon>
        <taxon>Laterata</taxon>
        <taxon>Lacertibaenia</taxon>
        <taxon>Lacertidae</taxon>
        <taxon>Podarcis</taxon>
    </lineage>
</organism>
<evidence type="ECO:0000256" key="20">
    <source>
        <dbReference type="ARBA" id="ARBA00023273"/>
    </source>
</evidence>
<gene>
    <name evidence="28" type="ORF">PODLI_1B007114</name>
</gene>
<dbReference type="InterPro" id="IPR035743">
    <property type="entry name" value="PACSIN1/PACSIN2_SH3"/>
</dbReference>
<feature type="region of interest" description="Disordered" evidence="25">
    <location>
        <begin position="382"/>
        <end position="491"/>
    </location>
</feature>
<keyword evidence="13" id="KW-0254">Endocytosis</keyword>
<evidence type="ECO:0000256" key="24">
    <source>
        <dbReference type="SAM" id="Coils"/>
    </source>
</evidence>
<dbReference type="SUPFAM" id="SSF50044">
    <property type="entry name" value="SH3-domain"/>
    <property type="match status" value="1"/>
</dbReference>
<keyword evidence="16 23" id="KW-0175">Coiled coil</keyword>
<keyword evidence="28" id="KW-0808">Transferase</keyword>
<feature type="region of interest" description="Disordered" evidence="25">
    <location>
        <begin position="1"/>
        <end position="58"/>
    </location>
</feature>
<dbReference type="GO" id="GO:0030036">
    <property type="term" value="P:actin cytoskeleton organization"/>
    <property type="evidence" value="ECO:0007669"/>
    <property type="project" value="InterPro"/>
</dbReference>
<evidence type="ECO:0000313" key="29">
    <source>
        <dbReference type="Proteomes" id="UP001178461"/>
    </source>
</evidence>
<dbReference type="PRINTS" id="PR00452">
    <property type="entry name" value="SH3DOMAIN"/>
</dbReference>
<evidence type="ECO:0000256" key="8">
    <source>
        <dbReference type="ARBA" id="ARBA00010461"/>
    </source>
</evidence>
<evidence type="ECO:0000256" key="10">
    <source>
        <dbReference type="ARBA" id="ARBA00022475"/>
    </source>
</evidence>
<comment type="similarity">
    <text evidence="8">Belongs to the PACSIN family.</text>
</comment>
<dbReference type="AlphaFoldDB" id="A0AA35K940"/>
<dbReference type="GO" id="GO:0005901">
    <property type="term" value="C:caveola"/>
    <property type="evidence" value="ECO:0007669"/>
    <property type="project" value="UniProtKB-SubCell"/>
</dbReference>
<dbReference type="GO" id="GO:0006897">
    <property type="term" value="P:endocytosis"/>
    <property type="evidence" value="ECO:0007669"/>
    <property type="project" value="UniProtKB-KW"/>
</dbReference>
<keyword evidence="9 22" id="KW-0728">SH3 domain</keyword>
<keyword evidence="20" id="KW-0966">Cell projection</keyword>
<evidence type="ECO:0000256" key="1">
    <source>
        <dbReference type="ARBA" id="ARBA00004180"/>
    </source>
</evidence>
<dbReference type="InterPro" id="IPR027267">
    <property type="entry name" value="AH/BAR_dom_sf"/>
</dbReference>
<keyword evidence="28" id="KW-0418">Kinase</keyword>
<evidence type="ECO:0000313" key="28">
    <source>
        <dbReference type="EMBL" id="CAI5773945.1"/>
    </source>
</evidence>
<evidence type="ECO:0000256" key="19">
    <source>
        <dbReference type="ARBA" id="ARBA00023212"/>
    </source>
</evidence>
<evidence type="ECO:0000256" key="4">
    <source>
        <dbReference type="ARBA" id="ARBA00004345"/>
    </source>
</evidence>
<evidence type="ECO:0000259" key="26">
    <source>
        <dbReference type="PROSITE" id="PS50002"/>
    </source>
</evidence>
<dbReference type="InterPro" id="IPR031160">
    <property type="entry name" value="F_BAR_dom"/>
</dbReference>
<keyword evidence="10" id="KW-1003">Cell membrane</keyword>
<comment type="subcellular location">
    <subcellularLocation>
        <location evidence="3">Cell junction</location>
    </subcellularLocation>
    <subcellularLocation>
        <location evidence="7">Cell projection</location>
        <location evidence="7">Ruffle membrane</location>
        <topology evidence="7">Peripheral membrane protein</topology>
        <orientation evidence="7">Cytoplasmic side</orientation>
    </subcellularLocation>
    <subcellularLocation>
        <location evidence="2">Cytoplasm</location>
        <location evidence="2">Cytoskeleton</location>
    </subcellularLocation>
    <subcellularLocation>
        <location evidence="1">Cytoplasmic vesicle membrane</location>
        <topology evidence="1">Peripheral membrane protein</topology>
        <orientation evidence="1">Cytoplasmic side</orientation>
    </subcellularLocation>
    <subcellularLocation>
        <location evidence="5">Early endosome</location>
    </subcellularLocation>
    <subcellularLocation>
        <location evidence="4">Membrane</location>
        <location evidence="4">Caveola</location>
    </subcellularLocation>
    <subcellularLocation>
        <location evidence="6">Recycling endosome membrane</location>
    </subcellularLocation>
</comment>
<dbReference type="InterPro" id="IPR001060">
    <property type="entry name" value="FCH_dom"/>
</dbReference>
<evidence type="ECO:0000256" key="22">
    <source>
        <dbReference type="PROSITE-ProRule" id="PRU00192"/>
    </source>
</evidence>
<keyword evidence="29" id="KW-1185">Reference proteome</keyword>
<dbReference type="GO" id="GO:0030100">
    <property type="term" value="P:regulation of endocytosis"/>
    <property type="evidence" value="ECO:0007669"/>
    <property type="project" value="TreeGrafter"/>
</dbReference>
<dbReference type="Pfam" id="PF00018">
    <property type="entry name" value="SH3_1"/>
    <property type="match status" value="1"/>
</dbReference>
<keyword evidence="14" id="KW-0967">Endosome</keyword>
<dbReference type="Pfam" id="PF00611">
    <property type="entry name" value="FCH"/>
    <property type="match status" value="1"/>
</dbReference>
<proteinExistence type="inferred from homology"/>
<dbReference type="GO" id="GO:0005856">
    <property type="term" value="C:cytoskeleton"/>
    <property type="evidence" value="ECO:0007669"/>
    <property type="project" value="UniProtKB-SubCell"/>
</dbReference>
<dbReference type="InterPro" id="IPR037453">
    <property type="entry name" value="PACSIN2_F-BAR"/>
</dbReference>
<dbReference type="PANTHER" id="PTHR23065:SF14">
    <property type="entry name" value="PROTEIN KINASE C AND CASEIN KINASE SUBSTRATE IN NEURONS PROTEIN 2"/>
    <property type="match status" value="1"/>
</dbReference>
<reference evidence="28" key="1">
    <citation type="submission" date="2022-12" db="EMBL/GenBank/DDBJ databases">
        <authorList>
            <person name="Alioto T."/>
            <person name="Alioto T."/>
            <person name="Gomez Garrido J."/>
        </authorList>
    </citation>
    <scope>NUCLEOTIDE SEQUENCE</scope>
</reference>
<evidence type="ECO:0000256" key="3">
    <source>
        <dbReference type="ARBA" id="ARBA00004282"/>
    </source>
</evidence>
<dbReference type="Gene3D" id="2.30.30.40">
    <property type="entry name" value="SH3 Domains"/>
    <property type="match status" value="1"/>
</dbReference>
<sequence>MGGGALAVAANQRGRAGGGGGGREKGVASGRRLRTRWGVEVQGGRGAEGRTEGSWPKAPRRRKDFEELIFTRLRIALEEVPSDSFWEVGNYKRTVKRIDDGHRLCSDLMNCIHERARIEKGYAQQLTEWAKRWRQLVEKGPQYGTVEKAWHAFMSEAEKVSELHIEVKSALMNEDFEKIKNWQKEAFHKQIMGGFKETKEAEDGFRKAQKPWAKKLKEVEAAKKAYHVACKEEKLAVSRETNSKADPALNPEQLKKLQDKVDKSKQDVLKTREKYEKALKDLDNATPQYMENMEQVFEQCQQFEERRIRFFREVLLEVQKHLDLSTVPGYKNIYRELEQNIKAADTVEDLRWFRANHGPGMSMNWPQFEDWSADLNRTLSRREKKKAADGVTLTGISQTEPVPQHNKNSSSVSVPGDTVQSVQSSYNPFEDEEDTGSTVSEKEDNKIKNVSSSEKNQSYSADWSDEETNNPFSSNDAPAETNPFDEDTSPTMEVRVRALYDYEGQELDELSFKTGEELTKIEDEDEQGWCKGRLDNGQVGLYPANYVEAIQ</sequence>
<dbReference type="SMART" id="SM00326">
    <property type="entry name" value="SH3"/>
    <property type="match status" value="1"/>
</dbReference>
<keyword evidence="11" id="KW-0963">Cytoplasm</keyword>
<evidence type="ECO:0000256" key="13">
    <source>
        <dbReference type="ARBA" id="ARBA00022583"/>
    </source>
</evidence>
<dbReference type="GO" id="GO:0097320">
    <property type="term" value="P:plasma membrane tubulation"/>
    <property type="evidence" value="ECO:0007669"/>
    <property type="project" value="InterPro"/>
</dbReference>
<evidence type="ECO:0000256" key="18">
    <source>
        <dbReference type="ARBA" id="ARBA00023136"/>
    </source>
</evidence>
<dbReference type="InterPro" id="IPR001452">
    <property type="entry name" value="SH3_domain"/>
</dbReference>
<feature type="coiled-coil region" evidence="24">
    <location>
        <begin position="254"/>
        <end position="285"/>
    </location>
</feature>
<evidence type="ECO:0000256" key="16">
    <source>
        <dbReference type="ARBA" id="ARBA00023054"/>
    </source>
</evidence>
<dbReference type="EMBL" id="OX395130">
    <property type="protein sequence ID" value="CAI5773945.1"/>
    <property type="molecule type" value="Genomic_DNA"/>
</dbReference>
<keyword evidence="15" id="KW-0965">Cell junction</keyword>
<name>A0AA35K940_9SAUR</name>
<dbReference type="Gene3D" id="1.20.1270.60">
    <property type="entry name" value="Arfaptin homology (AH) domain/BAR domain"/>
    <property type="match status" value="1"/>
</dbReference>
<evidence type="ECO:0000259" key="27">
    <source>
        <dbReference type="PROSITE" id="PS51741"/>
    </source>
</evidence>
<evidence type="ECO:0000256" key="23">
    <source>
        <dbReference type="PROSITE-ProRule" id="PRU01077"/>
    </source>
</evidence>
<evidence type="ECO:0000256" key="9">
    <source>
        <dbReference type="ARBA" id="ARBA00022443"/>
    </source>
</evidence>
<dbReference type="GO" id="GO:0032587">
    <property type="term" value="C:ruffle membrane"/>
    <property type="evidence" value="ECO:0007669"/>
    <property type="project" value="UniProtKB-SubCell"/>
</dbReference>
<evidence type="ECO:0000256" key="14">
    <source>
        <dbReference type="ARBA" id="ARBA00022753"/>
    </source>
</evidence>
<dbReference type="PROSITE" id="PS51741">
    <property type="entry name" value="F_BAR"/>
    <property type="match status" value="1"/>
</dbReference>
<keyword evidence="18" id="KW-0472">Membrane</keyword>
<accession>A0AA35K940</accession>
<dbReference type="GO" id="GO:0070836">
    <property type="term" value="P:caveola assembly"/>
    <property type="evidence" value="ECO:0007669"/>
    <property type="project" value="InterPro"/>
</dbReference>
<dbReference type="GO" id="GO:0055038">
    <property type="term" value="C:recycling endosome membrane"/>
    <property type="evidence" value="ECO:0007669"/>
    <property type="project" value="UniProtKB-SubCell"/>
</dbReference>
<dbReference type="InterPro" id="IPR036028">
    <property type="entry name" value="SH3-like_dom_sf"/>
</dbReference>
<keyword evidence="12" id="KW-0597">Phosphoprotein</keyword>
<evidence type="ECO:0000256" key="5">
    <source>
        <dbReference type="ARBA" id="ARBA00004412"/>
    </source>
</evidence>
<dbReference type="FunFam" id="1.20.1270.60:FF:000205">
    <property type="entry name" value="Protein kinase C and casein kinase substrate in neurons protein 1"/>
    <property type="match status" value="1"/>
</dbReference>
<evidence type="ECO:0000256" key="15">
    <source>
        <dbReference type="ARBA" id="ARBA00022949"/>
    </source>
</evidence>